<dbReference type="SUPFAM" id="SSF52540">
    <property type="entry name" value="P-loop containing nucleoside triphosphate hydrolases"/>
    <property type="match status" value="1"/>
</dbReference>
<dbReference type="Pfam" id="PF13614">
    <property type="entry name" value="AAA_31"/>
    <property type="match status" value="1"/>
</dbReference>
<evidence type="ECO:0000256" key="1">
    <source>
        <dbReference type="ARBA" id="ARBA00007316"/>
    </source>
</evidence>
<dbReference type="NCBIfam" id="TIGR01007">
    <property type="entry name" value="eps_fam"/>
    <property type="match status" value="1"/>
</dbReference>
<dbReference type="InterPro" id="IPR027417">
    <property type="entry name" value="P-loop_NTPase"/>
</dbReference>
<dbReference type="PANTHER" id="PTHR32309:SF13">
    <property type="entry name" value="FERRIC ENTEROBACTIN TRANSPORT PROTEIN FEPE"/>
    <property type="match status" value="1"/>
</dbReference>
<evidence type="ECO:0000256" key="4">
    <source>
        <dbReference type="ARBA" id="ARBA00022741"/>
    </source>
</evidence>
<dbReference type="GO" id="GO:0005524">
    <property type="term" value="F:ATP binding"/>
    <property type="evidence" value="ECO:0007669"/>
    <property type="project" value="UniProtKB-KW"/>
</dbReference>
<proteinExistence type="inferred from homology"/>
<dbReference type="STRING" id="1120975.SAMN02746064_02042"/>
<evidence type="ECO:0000313" key="11">
    <source>
        <dbReference type="Proteomes" id="UP000184251"/>
    </source>
</evidence>
<dbReference type="Proteomes" id="UP000184251">
    <property type="component" value="Unassembled WGS sequence"/>
</dbReference>
<keyword evidence="5" id="KW-0418">Kinase</keyword>
<dbReference type="InterPro" id="IPR050445">
    <property type="entry name" value="Bact_polysacc_biosynth/exp"/>
</dbReference>
<sequence>MGGNKALSSHKINRAVTSAYEVLAVNLKLAKEEDSRKTTSYVMTSCSRAEGKTSIAYGLAKTMASSGFKTLLVDGDMRKPLAAKKIKNKGNMGLSDILLGKCSMEDALLETDTDNLHYISSGCDNKNPIALLMGNRFSRFVDETERVYSIVIFDSPAIEDYFDAAIIASNVDSTILVVKKAKTSLKSLEDVKDKLEKIGAHIAGVVINSGGKSKKNLNLRDYEKGFVSGNMVSDEGKCGR</sequence>
<evidence type="ECO:0000256" key="8">
    <source>
        <dbReference type="ARBA" id="ARBA00051245"/>
    </source>
</evidence>
<dbReference type="GO" id="GO:0004715">
    <property type="term" value="F:non-membrane spanning protein tyrosine kinase activity"/>
    <property type="evidence" value="ECO:0007669"/>
    <property type="project" value="UniProtKB-EC"/>
</dbReference>
<comment type="catalytic activity">
    <reaction evidence="8">
        <text>L-tyrosyl-[protein] + ATP = O-phospho-L-tyrosyl-[protein] + ADP + H(+)</text>
        <dbReference type="Rhea" id="RHEA:10596"/>
        <dbReference type="Rhea" id="RHEA-COMP:10136"/>
        <dbReference type="Rhea" id="RHEA-COMP:20101"/>
        <dbReference type="ChEBI" id="CHEBI:15378"/>
        <dbReference type="ChEBI" id="CHEBI:30616"/>
        <dbReference type="ChEBI" id="CHEBI:46858"/>
        <dbReference type="ChEBI" id="CHEBI:61978"/>
        <dbReference type="ChEBI" id="CHEBI:456216"/>
        <dbReference type="EC" id="2.7.10.2"/>
    </reaction>
</comment>
<dbReference type="PANTHER" id="PTHR32309">
    <property type="entry name" value="TYROSINE-PROTEIN KINASE"/>
    <property type="match status" value="1"/>
</dbReference>
<keyword evidence="4" id="KW-0547">Nucleotide-binding</keyword>
<evidence type="ECO:0000256" key="2">
    <source>
        <dbReference type="ARBA" id="ARBA00011903"/>
    </source>
</evidence>
<evidence type="ECO:0000313" key="10">
    <source>
        <dbReference type="EMBL" id="SHF17278.1"/>
    </source>
</evidence>
<keyword evidence="3" id="KW-0808">Transferase</keyword>
<dbReference type="RefSeq" id="WP_073271683.1">
    <property type="nucleotide sequence ID" value="NZ_FQTU01000017.1"/>
</dbReference>
<gene>
    <name evidence="10" type="ORF">SAMN02746064_02042</name>
</gene>
<dbReference type="EMBL" id="FQTU01000017">
    <property type="protein sequence ID" value="SHF17278.1"/>
    <property type="molecule type" value="Genomic_DNA"/>
</dbReference>
<dbReference type="AlphaFoldDB" id="A0A1M4ZH46"/>
<keyword evidence="11" id="KW-1185">Reference proteome</keyword>
<keyword evidence="7" id="KW-0829">Tyrosine-protein kinase</keyword>
<feature type="domain" description="AAA" evidence="9">
    <location>
        <begin position="51"/>
        <end position="199"/>
    </location>
</feature>
<dbReference type="GO" id="GO:0005886">
    <property type="term" value="C:plasma membrane"/>
    <property type="evidence" value="ECO:0007669"/>
    <property type="project" value="TreeGrafter"/>
</dbReference>
<evidence type="ECO:0000256" key="3">
    <source>
        <dbReference type="ARBA" id="ARBA00022679"/>
    </source>
</evidence>
<name>A0A1M4ZH46_9FIRM</name>
<dbReference type="InterPro" id="IPR025669">
    <property type="entry name" value="AAA_dom"/>
</dbReference>
<evidence type="ECO:0000256" key="5">
    <source>
        <dbReference type="ARBA" id="ARBA00022777"/>
    </source>
</evidence>
<dbReference type="OrthoDB" id="9794577at2"/>
<evidence type="ECO:0000256" key="7">
    <source>
        <dbReference type="ARBA" id="ARBA00023137"/>
    </source>
</evidence>
<evidence type="ECO:0000259" key="9">
    <source>
        <dbReference type="Pfam" id="PF13614"/>
    </source>
</evidence>
<reference evidence="10 11" key="1">
    <citation type="submission" date="2016-11" db="EMBL/GenBank/DDBJ databases">
        <authorList>
            <person name="Jaros S."/>
            <person name="Januszkiewicz K."/>
            <person name="Wedrychowicz H."/>
        </authorList>
    </citation>
    <scope>NUCLEOTIDE SEQUENCE [LARGE SCALE GENOMIC DNA]</scope>
    <source>
        <strain evidence="10 11">DSM 14828</strain>
    </source>
</reference>
<organism evidence="10 11">
    <name type="scientific">Alkalibacter saccharofermentans DSM 14828</name>
    <dbReference type="NCBI Taxonomy" id="1120975"/>
    <lineage>
        <taxon>Bacteria</taxon>
        <taxon>Bacillati</taxon>
        <taxon>Bacillota</taxon>
        <taxon>Clostridia</taxon>
        <taxon>Eubacteriales</taxon>
        <taxon>Eubacteriaceae</taxon>
        <taxon>Alkalibacter</taxon>
    </lineage>
</organism>
<protein>
    <recommendedName>
        <fullName evidence="2">non-specific protein-tyrosine kinase</fullName>
        <ecNumber evidence="2">2.7.10.2</ecNumber>
    </recommendedName>
</protein>
<keyword evidence="6" id="KW-0067">ATP-binding</keyword>
<evidence type="ECO:0000256" key="6">
    <source>
        <dbReference type="ARBA" id="ARBA00022840"/>
    </source>
</evidence>
<dbReference type="InterPro" id="IPR005702">
    <property type="entry name" value="Wzc-like_C"/>
</dbReference>
<comment type="similarity">
    <text evidence="1">Belongs to the CpsD/CapB family.</text>
</comment>
<dbReference type="EC" id="2.7.10.2" evidence="2"/>
<accession>A0A1M4ZH46</accession>
<dbReference type="Gene3D" id="3.40.50.300">
    <property type="entry name" value="P-loop containing nucleotide triphosphate hydrolases"/>
    <property type="match status" value="1"/>
</dbReference>
<dbReference type="CDD" id="cd05387">
    <property type="entry name" value="BY-kinase"/>
    <property type="match status" value="1"/>
</dbReference>